<gene>
    <name evidence="1" type="ORF">HMPREF9725_00177</name>
</gene>
<dbReference type="PATRIC" id="fig|999431.4.peg.180"/>
<protein>
    <submittedName>
        <fullName evidence="1">Uncharacterized protein</fullName>
    </submittedName>
</protein>
<reference evidence="1" key="1">
    <citation type="submission" date="2012-01" db="EMBL/GenBank/DDBJ databases">
        <title>The Genome Sequence of Treponema denticola H1-T.</title>
        <authorList>
            <consortium name="The Broad Institute Genome Sequencing Platform"/>
            <person name="Earl A."/>
            <person name="Ward D."/>
            <person name="Feldgarden M."/>
            <person name="Gevers D."/>
            <person name="Blanton J.M."/>
            <person name="Fenno C.J."/>
            <person name="Baranova O.V."/>
            <person name="Mathney J."/>
            <person name="Dewhirst F.E."/>
            <person name="Izard J."/>
            <person name="Young S.K."/>
            <person name="Zeng Q."/>
            <person name="Gargeya S."/>
            <person name="Fitzgerald M."/>
            <person name="Haas B."/>
            <person name="Abouelleil A."/>
            <person name="Alvarado L."/>
            <person name="Arachchi H.M."/>
            <person name="Berlin A."/>
            <person name="Chapman S.B."/>
            <person name="Gearin G."/>
            <person name="Goldberg J."/>
            <person name="Griggs A."/>
            <person name="Gujja S."/>
            <person name="Hansen M."/>
            <person name="Heiman D."/>
            <person name="Howarth C."/>
            <person name="Larimer J."/>
            <person name="Lui A."/>
            <person name="MacDonald P.J.P."/>
            <person name="McCowen C."/>
            <person name="Montmayeur A."/>
            <person name="Murphy C."/>
            <person name="Neiman D."/>
            <person name="Pearson M."/>
            <person name="Priest M."/>
            <person name="Roberts A."/>
            <person name="Saif S."/>
            <person name="Shea T."/>
            <person name="Sisk P."/>
            <person name="Stolte C."/>
            <person name="Sykes S."/>
            <person name="Wortman J."/>
            <person name="Nusbaum C."/>
            <person name="Birren B."/>
        </authorList>
    </citation>
    <scope>NUCLEOTIDE SEQUENCE [LARGE SCALE GENOMIC DNA]</scope>
    <source>
        <strain evidence="1">H1-T</strain>
    </source>
</reference>
<comment type="caution">
    <text evidence="1">The sequence shown here is derived from an EMBL/GenBank/DDBJ whole genome shotgun (WGS) entry which is preliminary data.</text>
</comment>
<sequence>MESKRAYFDDNLSFIMEKSSNGLSTIYEFKFVDRLGKKIGKVHFEFEEFASINDDTLKSIQMAASEFENNKLKILEEFENILNIDRKKKFDRFLSAVILVFTKMKEKKCTN</sequence>
<dbReference type="HOGENOM" id="CLU_2157254_0_0_12"/>
<evidence type="ECO:0000313" key="1">
    <source>
        <dbReference type="EMBL" id="EMB34638.1"/>
    </source>
</evidence>
<dbReference type="AlphaFoldDB" id="M2CM45"/>
<dbReference type="EMBL" id="AGDW01000001">
    <property type="protein sequence ID" value="EMB34638.1"/>
    <property type="molecule type" value="Genomic_DNA"/>
</dbReference>
<organism evidence="1">
    <name type="scientific">Treponema denticola H1-T</name>
    <dbReference type="NCBI Taxonomy" id="999431"/>
    <lineage>
        <taxon>Bacteria</taxon>
        <taxon>Pseudomonadati</taxon>
        <taxon>Spirochaetota</taxon>
        <taxon>Spirochaetia</taxon>
        <taxon>Spirochaetales</taxon>
        <taxon>Treponemataceae</taxon>
        <taxon>Treponema</taxon>
    </lineage>
</organism>
<dbReference type="Proteomes" id="UP000011708">
    <property type="component" value="Chromosome"/>
</dbReference>
<dbReference type="RefSeq" id="WP_002686890.1">
    <property type="nucleotide sequence ID" value="NZ_CM001794.1"/>
</dbReference>
<accession>M2CM45</accession>
<proteinExistence type="predicted"/>
<name>M2CM45_TREDN</name>